<dbReference type="GO" id="GO:0008236">
    <property type="term" value="F:serine-type peptidase activity"/>
    <property type="evidence" value="ECO:0007669"/>
    <property type="project" value="InterPro"/>
</dbReference>
<accession>X1M4B7</accession>
<feature type="non-terminal residue" evidence="2">
    <location>
        <position position="83"/>
    </location>
</feature>
<dbReference type="InterPro" id="IPR029058">
    <property type="entry name" value="AB_hydrolase_fold"/>
</dbReference>
<evidence type="ECO:0000259" key="1">
    <source>
        <dbReference type="Pfam" id="PF00326"/>
    </source>
</evidence>
<feature type="domain" description="Peptidase S9 prolyl oligopeptidase catalytic" evidence="1">
    <location>
        <begin position="17"/>
        <end position="82"/>
    </location>
</feature>
<name>X1M4B7_9ZZZZ</name>
<sequence>MEAMKKLRLSKKTLFRHFKSINKPTLVIYGEKDEYTWGDVFKIVNILKEQKPEFEYRIIKGADHSFGKNQKELSKTISNWLKA</sequence>
<protein>
    <recommendedName>
        <fullName evidence="1">Peptidase S9 prolyl oligopeptidase catalytic domain-containing protein</fullName>
    </recommendedName>
</protein>
<dbReference type="Pfam" id="PF00326">
    <property type="entry name" value="Peptidase_S9"/>
    <property type="match status" value="1"/>
</dbReference>
<dbReference type="EMBL" id="BARV01017691">
    <property type="protein sequence ID" value="GAI26188.1"/>
    <property type="molecule type" value="Genomic_DNA"/>
</dbReference>
<dbReference type="InterPro" id="IPR001375">
    <property type="entry name" value="Peptidase_S9_cat"/>
</dbReference>
<dbReference type="Gene3D" id="3.40.50.1820">
    <property type="entry name" value="alpha/beta hydrolase"/>
    <property type="match status" value="1"/>
</dbReference>
<dbReference type="SUPFAM" id="SSF53474">
    <property type="entry name" value="alpha/beta-Hydrolases"/>
    <property type="match status" value="1"/>
</dbReference>
<gene>
    <name evidence="2" type="ORF">S06H3_30085</name>
</gene>
<dbReference type="AlphaFoldDB" id="X1M4B7"/>
<reference evidence="2" key="1">
    <citation type="journal article" date="2014" name="Front. Microbiol.">
        <title>High frequency of phylogenetically diverse reductive dehalogenase-homologous genes in deep subseafloor sedimentary metagenomes.</title>
        <authorList>
            <person name="Kawai M."/>
            <person name="Futagami T."/>
            <person name="Toyoda A."/>
            <person name="Takaki Y."/>
            <person name="Nishi S."/>
            <person name="Hori S."/>
            <person name="Arai W."/>
            <person name="Tsubouchi T."/>
            <person name="Morono Y."/>
            <person name="Uchiyama I."/>
            <person name="Ito T."/>
            <person name="Fujiyama A."/>
            <person name="Inagaki F."/>
            <person name="Takami H."/>
        </authorList>
    </citation>
    <scope>NUCLEOTIDE SEQUENCE</scope>
    <source>
        <strain evidence="2">Expedition CK06-06</strain>
    </source>
</reference>
<evidence type="ECO:0000313" key="2">
    <source>
        <dbReference type="EMBL" id="GAI26188.1"/>
    </source>
</evidence>
<dbReference type="GO" id="GO:0006508">
    <property type="term" value="P:proteolysis"/>
    <property type="evidence" value="ECO:0007669"/>
    <property type="project" value="InterPro"/>
</dbReference>
<organism evidence="2">
    <name type="scientific">marine sediment metagenome</name>
    <dbReference type="NCBI Taxonomy" id="412755"/>
    <lineage>
        <taxon>unclassified sequences</taxon>
        <taxon>metagenomes</taxon>
        <taxon>ecological metagenomes</taxon>
    </lineage>
</organism>
<proteinExistence type="predicted"/>
<comment type="caution">
    <text evidence="2">The sequence shown here is derived from an EMBL/GenBank/DDBJ whole genome shotgun (WGS) entry which is preliminary data.</text>
</comment>